<dbReference type="AlphaFoldDB" id="A0A2G8RYM9"/>
<evidence type="ECO:0008006" key="3">
    <source>
        <dbReference type="Google" id="ProtNLM"/>
    </source>
</evidence>
<gene>
    <name evidence="1" type="ORF">GSI_11292</name>
</gene>
<reference evidence="1 2" key="1">
    <citation type="journal article" date="2015" name="Sci. Rep.">
        <title>Chromosome-level genome map provides insights into diverse defense mechanisms in the medicinal fungus Ganoderma sinense.</title>
        <authorList>
            <person name="Zhu Y."/>
            <person name="Xu J."/>
            <person name="Sun C."/>
            <person name="Zhou S."/>
            <person name="Xu H."/>
            <person name="Nelson D.R."/>
            <person name="Qian J."/>
            <person name="Song J."/>
            <person name="Luo H."/>
            <person name="Xiang L."/>
            <person name="Li Y."/>
            <person name="Xu Z."/>
            <person name="Ji A."/>
            <person name="Wang L."/>
            <person name="Lu S."/>
            <person name="Hayward A."/>
            <person name="Sun W."/>
            <person name="Li X."/>
            <person name="Schwartz D.C."/>
            <person name="Wang Y."/>
            <person name="Chen S."/>
        </authorList>
    </citation>
    <scope>NUCLEOTIDE SEQUENCE [LARGE SCALE GENOMIC DNA]</scope>
    <source>
        <strain evidence="1 2">ZZ0214-1</strain>
    </source>
</reference>
<dbReference type="EMBL" id="AYKW01000043">
    <property type="protein sequence ID" value="PIL26626.1"/>
    <property type="molecule type" value="Genomic_DNA"/>
</dbReference>
<evidence type="ECO:0000313" key="1">
    <source>
        <dbReference type="EMBL" id="PIL26626.1"/>
    </source>
</evidence>
<name>A0A2G8RYM9_9APHY</name>
<evidence type="ECO:0000313" key="2">
    <source>
        <dbReference type="Proteomes" id="UP000230002"/>
    </source>
</evidence>
<keyword evidence="2" id="KW-1185">Reference proteome</keyword>
<protein>
    <recommendedName>
        <fullName evidence="3">F-box domain-containing protein</fullName>
    </recommendedName>
</protein>
<sequence>MDEITIPGVEMEHSKPRLLHIPTEVCENVIDMLYDLHMSIATRENISTLHSCALVCRDWRVRSQKMLFYQVQLADTTSFRRLSTILDDAPHLRDYVFLVELTGYHLHYTTSIFALFPAVFAAKLPNLFRIDVVHFPDIVVTQFPRASDSPKARALPYIPLHPRFPAFLSAFTAVSELLLMDTTFRSFTEFARMLHGLPNLDQLICYSIRWIAPGGSWHPDANFTKQPEWAAGKDTLPSFAPKLRQLELIDIALYGAKRLIWTRGPHLTWLTLTIPLLSDPEELADRTQLEFMHRAQKIVSLLYLAVLDRYTKWVHHTAACIVEPATLEFDSAIGSPL</sequence>
<dbReference type="Proteomes" id="UP000230002">
    <property type="component" value="Unassembled WGS sequence"/>
</dbReference>
<organism evidence="1 2">
    <name type="scientific">Ganoderma sinense ZZ0214-1</name>
    <dbReference type="NCBI Taxonomy" id="1077348"/>
    <lineage>
        <taxon>Eukaryota</taxon>
        <taxon>Fungi</taxon>
        <taxon>Dikarya</taxon>
        <taxon>Basidiomycota</taxon>
        <taxon>Agaricomycotina</taxon>
        <taxon>Agaricomycetes</taxon>
        <taxon>Polyporales</taxon>
        <taxon>Polyporaceae</taxon>
        <taxon>Ganoderma</taxon>
    </lineage>
</organism>
<dbReference type="OrthoDB" id="2757906at2759"/>
<proteinExistence type="predicted"/>
<accession>A0A2G8RYM9</accession>
<comment type="caution">
    <text evidence="1">The sequence shown here is derived from an EMBL/GenBank/DDBJ whole genome shotgun (WGS) entry which is preliminary data.</text>
</comment>